<proteinExistence type="predicted"/>
<dbReference type="OrthoDB" id="29546at2759"/>
<name>A0A8J2W8Y1_9CRUS</name>
<feature type="domain" description="Rho-GAP" evidence="4">
    <location>
        <begin position="429"/>
        <end position="619"/>
    </location>
</feature>
<evidence type="ECO:0000313" key="5">
    <source>
        <dbReference type="EMBL" id="CAH0109334.1"/>
    </source>
</evidence>
<keyword evidence="6" id="KW-1185">Reference proteome</keyword>
<evidence type="ECO:0008006" key="7">
    <source>
        <dbReference type="Google" id="ProtNLM"/>
    </source>
</evidence>
<dbReference type="GO" id="GO:0005096">
    <property type="term" value="F:GTPase activator activity"/>
    <property type="evidence" value="ECO:0007669"/>
    <property type="project" value="UniProtKB-KW"/>
</dbReference>
<accession>A0A8J2W8Y1</accession>
<dbReference type="InterPro" id="IPR011993">
    <property type="entry name" value="PH-like_dom_sf"/>
</dbReference>
<dbReference type="Gene3D" id="2.30.29.30">
    <property type="entry name" value="Pleckstrin-homology domain (PH domain)/Phosphotyrosine-binding domain (PTB)"/>
    <property type="match status" value="1"/>
</dbReference>
<feature type="compositionally biased region" description="Basic and acidic residues" evidence="2">
    <location>
        <begin position="38"/>
        <end position="50"/>
    </location>
</feature>
<dbReference type="GO" id="GO:0007165">
    <property type="term" value="P:signal transduction"/>
    <property type="evidence" value="ECO:0007669"/>
    <property type="project" value="InterPro"/>
</dbReference>
<dbReference type="SUPFAM" id="SSF50729">
    <property type="entry name" value="PH domain-like"/>
    <property type="match status" value="1"/>
</dbReference>
<dbReference type="SUPFAM" id="SSF48350">
    <property type="entry name" value="GTPase activation domain, GAP"/>
    <property type="match status" value="1"/>
</dbReference>
<dbReference type="PROSITE" id="PS50238">
    <property type="entry name" value="RHOGAP"/>
    <property type="match status" value="1"/>
</dbReference>
<dbReference type="InterPro" id="IPR008936">
    <property type="entry name" value="Rho_GTPase_activation_prot"/>
</dbReference>
<evidence type="ECO:0000259" key="4">
    <source>
        <dbReference type="PROSITE" id="PS50238"/>
    </source>
</evidence>
<dbReference type="InterPro" id="IPR052227">
    <property type="entry name" value="Arf-Rho-GAP_ANK-PH_domain"/>
</dbReference>
<dbReference type="SMART" id="SM00324">
    <property type="entry name" value="RhoGAP"/>
    <property type="match status" value="1"/>
</dbReference>
<comment type="caution">
    <text evidence="5">The sequence shown here is derived from an EMBL/GenBank/DDBJ whole genome shotgun (WGS) entry which is preliminary data.</text>
</comment>
<evidence type="ECO:0000259" key="3">
    <source>
        <dbReference type="PROSITE" id="PS50003"/>
    </source>
</evidence>
<dbReference type="Proteomes" id="UP000789390">
    <property type="component" value="Unassembled WGS sequence"/>
</dbReference>
<feature type="region of interest" description="Disordered" evidence="2">
    <location>
        <begin position="24"/>
        <end position="56"/>
    </location>
</feature>
<sequence>MAYEQEDLYENVVFRNSQIVYPPDMASNLTPTTAADSRMFRLDSRQETSKPTRPRQSLLDAFDPVLQRKSLASSNRPKHSELLKLSHIDFTDVSAPPPLPKRNASFKVHQYDPVTIENGKVELELKIEKSPAVVLPDGDSPATSEEEEEFPVCPSAPKNATHKQKVKGLMNKVTNADWLTGLKRLSTNVPQSKDSDHTTDSNSFATQQMKLGSTDGLGHAGMLNWSTNGSKKDPQNLWTELKNRVLCAYTAQRTETPLYVINLQKLVSIGLSRVEDLLCFELASSKDKSKFLVTVNTEKERFKWMEWILEDAYGDIFSSELRRCFTRCGRVFIKDGVTGEWQIAWLLIQSHSKKLWVKKTTGPIICEDLRKVHSVSQLSDGGGSPYALQVGSPIVIHWPDHTCYIQSDLKAETETWYLLSRAVALQSGTDLEDHQLTADDVPVLVECCIKFIETYGLMTEGIYRRSGVQSKINRLLVGLRYDAWNVHISCEEYTEHDVANVLKRFLRTLPEPLLTNELYSQWIDGLAMDSHEHQLDLYKHLISGLPHVNRRTLRKLLGHLHAVQNKCEKNLMSVSNLAALWGPNLMTVESARDHTSNFSHTNAETDVVLQLIQYYPWLFDVDREKLAVNDQISEMQERLEQGAFAKKTAGDIRTWIFSELVDQEVAVEIGPRLKVCDVLPGLRSADCKPTGAILMESICQGDLRRPLHFKELLLPALLKWADWSEEYRKDNQLVFGHHPAIDKLRKNDKNLPPKSMFEIHYSGPKNKGFRQCPFEFCQARFTILKDLKNHTVHGRWDLENILWYLGGDSKRSTPTRWCVTFIERDVPVPKKGHLFLGHCMSFETETDFLTFLKSLILTEFDGGISGFVA</sequence>
<evidence type="ECO:0000313" key="6">
    <source>
        <dbReference type="Proteomes" id="UP000789390"/>
    </source>
</evidence>
<dbReference type="Gene3D" id="1.10.555.10">
    <property type="entry name" value="Rho GTPase activation protein"/>
    <property type="match status" value="1"/>
</dbReference>
<organism evidence="5 6">
    <name type="scientific">Daphnia galeata</name>
    <dbReference type="NCBI Taxonomy" id="27404"/>
    <lineage>
        <taxon>Eukaryota</taxon>
        <taxon>Metazoa</taxon>
        <taxon>Ecdysozoa</taxon>
        <taxon>Arthropoda</taxon>
        <taxon>Crustacea</taxon>
        <taxon>Branchiopoda</taxon>
        <taxon>Diplostraca</taxon>
        <taxon>Cladocera</taxon>
        <taxon>Anomopoda</taxon>
        <taxon>Daphniidae</taxon>
        <taxon>Daphnia</taxon>
    </lineage>
</organism>
<evidence type="ECO:0000256" key="2">
    <source>
        <dbReference type="SAM" id="MobiDB-lite"/>
    </source>
</evidence>
<reference evidence="5" key="1">
    <citation type="submission" date="2021-11" db="EMBL/GenBank/DDBJ databases">
        <authorList>
            <person name="Schell T."/>
        </authorList>
    </citation>
    <scope>NUCLEOTIDE SEQUENCE</scope>
    <source>
        <strain evidence="5">M5</strain>
    </source>
</reference>
<evidence type="ECO:0000256" key="1">
    <source>
        <dbReference type="ARBA" id="ARBA00022468"/>
    </source>
</evidence>
<dbReference type="GO" id="GO:0005547">
    <property type="term" value="F:phosphatidylinositol-3,4,5-trisphosphate binding"/>
    <property type="evidence" value="ECO:0007669"/>
    <property type="project" value="TreeGrafter"/>
</dbReference>
<dbReference type="PROSITE" id="PS50003">
    <property type="entry name" value="PH_DOMAIN"/>
    <property type="match status" value="1"/>
</dbReference>
<keyword evidence="1" id="KW-0343">GTPase activation</keyword>
<dbReference type="Pfam" id="PF00620">
    <property type="entry name" value="RhoGAP"/>
    <property type="match status" value="1"/>
</dbReference>
<gene>
    <name evidence="5" type="ORF">DGAL_LOCUS12808</name>
</gene>
<dbReference type="AlphaFoldDB" id="A0A8J2W8Y1"/>
<feature type="domain" description="PH" evidence="3">
    <location>
        <begin position="216"/>
        <end position="313"/>
    </location>
</feature>
<feature type="region of interest" description="Disordered" evidence="2">
    <location>
        <begin position="134"/>
        <end position="162"/>
    </location>
</feature>
<protein>
    <recommendedName>
        <fullName evidence="7">Rho-GAP domain-containing protein</fullName>
    </recommendedName>
</protein>
<dbReference type="PANTHER" id="PTHR45899">
    <property type="entry name" value="RHO GTPASE ACTIVATING PROTEIN AT 15B, ISOFORM C"/>
    <property type="match status" value="1"/>
</dbReference>
<dbReference type="InterPro" id="IPR000198">
    <property type="entry name" value="RhoGAP_dom"/>
</dbReference>
<dbReference type="InterPro" id="IPR001849">
    <property type="entry name" value="PH_domain"/>
</dbReference>
<dbReference type="EMBL" id="CAKKLH010000292">
    <property type="protein sequence ID" value="CAH0109334.1"/>
    <property type="molecule type" value="Genomic_DNA"/>
</dbReference>
<dbReference type="PANTHER" id="PTHR45899:SF2">
    <property type="entry name" value="RHO GTPASE ACTIVATING PROTEIN AT 15B, ISOFORM C"/>
    <property type="match status" value="1"/>
</dbReference>
<dbReference type="GO" id="GO:0005737">
    <property type="term" value="C:cytoplasm"/>
    <property type="evidence" value="ECO:0007669"/>
    <property type="project" value="TreeGrafter"/>
</dbReference>
<dbReference type="CDD" id="cd00821">
    <property type="entry name" value="PH"/>
    <property type="match status" value="1"/>
</dbReference>